<evidence type="ECO:0000313" key="2">
    <source>
        <dbReference type="EMBL" id="KAK7507028.1"/>
    </source>
</evidence>
<name>A0ABD0M6A7_9CAEN</name>
<dbReference type="AlphaFoldDB" id="A0ABD0M6A7"/>
<feature type="region of interest" description="Disordered" evidence="1">
    <location>
        <begin position="1"/>
        <end position="20"/>
    </location>
</feature>
<evidence type="ECO:0000313" key="3">
    <source>
        <dbReference type="Proteomes" id="UP001519460"/>
    </source>
</evidence>
<comment type="caution">
    <text evidence="2">The sequence shown here is derived from an EMBL/GenBank/DDBJ whole genome shotgun (WGS) entry which is preliminary data.</text>
</comment>
<organism evidence="2 3">
    <name type="scientific">Batillaria attramentaria</name>
    <dbReference type="NCBI Taxonomy" id="370345"/>
    <lineage>
        <taxon>Eukaryota</taxon>
        <taxon>Metazoa</taxon>
        <taxon>Spiralia</taxon>
        <taxon>Lophotrochozoa</taxon>
        <taxon>Mollusca</taxon>
        <taxon>Gastropoda</taxon>
        <taxon>Caenogastropoda</taxon>
        <taxon>Sorbeoconcha</taxon>
        <taxon>Cerithioidea</taxon>
        <taxon>Batillariidae</taxon>
        <taxon>Batillaria</taxon>
    </lineage>
</organism>
<feature type="non-terminal residue" evidence="2">
    <location>
        <position position="181"/>
    </location>
</feature>
<proteinExistence type="predicted"/>
<dbReference type="Proteomes" id="UP001519460">
    <property type="component" value="Unassembled WGS sequence"/>
</dbReference>
<protein>
    <submittedName>
        <fullName evidence="2">Uncharacterized protein</fullName>
    </submittedName>
</protein>
<accession>A0ABD0M6A7</accession>
<reference evidence="2 3" key="1">
    <citation type="journal article" date="2023" name="Sci. Data">
        <title>Genome assembly of the Korean intertidal mud-creeper Batillaria attramentaria.</title>
        <authorList>
            <person name="Patra A.K."/>
            <person name="Ho P.T."/>
            <person name="Jun S."/>
            <person name="Lee S.J."/>
            <person name="Kim Y."/>
            <person name="Won Y.J."/>
        </authorList>
    </citation>
    <scope>NUCLEOTIDE SEQUENCE [LARGE SCALE GENOMIC DNA]</scope>
    <source>
        <strain evidence="2">Wonlab-2016</strain>
    </source>
</reference>
<sequence length="181" mass="19385">MCTGRPIKTQRKQTENGGRGSWLIQTATDSVTLAGESHVPLTSIAITRKFTRRLLGRGSACRQTISARNGGKTGPAISQSAVDGGRRFGVCIITAVNDITIFQPASPTATVIWAVAANLDEWLEVRQSFANSKSPHVEIRERTEKLRTHAMPKCNGQLSPSLPTEGFHSKGTSGLSSVLTA</sequence>
<feature type="region of interest" description="Disordered" evidence="1">
    <location>
        <begin position="151"/>
        <end position="181"/>
    </location>
</feature>
<keyword evidence="3" id="KW-1185">Reference proteome</keyword>
<feature type="compositionally biased region" description="Polar residues" evidence="1">
    <location>
        <begin position="170"/>
        <end position="181"/>
    </location>
</feature>
<gene>
    <name evidence="2" type="ORF">BaRGS_00001879</name>
</gene>
<dbReference type="EMBL" id="JACVVK020000005">
    <property type="protein sequence ID" value="KAK7507028.1"/>
    <property type="molecule type" value="Genomic_DNA"/>
</dbReference>
<evidence type="ECO:0000256" key="1">
    <source>
        <dbReference type="SAM" id="MobiDB-lite"/>
    </source>
</evidence>